<organism evidence="2 3">
    <name type="scientific">Chitinophaga nivalis</name>
    <dbReference type="NCBI Taxonomy" id="2991709"/>
    <lineage>
        <taxon>Bacteria</taxon>
        <taxon>Pseudomonadati</taxon>
        <taxon>Bacteroidota</taxon>
        <taxon>Chitinophagia</taxon>
        <taxon>Chitinophagales</taxon>
        <taxon>Chitinophagaceae</taxon>
        <taxon>Chitinophaga</taxon>
    </lineage>
</organism>
<evidence type="ECO:0000313" key="3">
    <source>
        <dbReference type="Proteomes" id="UP001207742"/>
    </source>
</evidence>
<keyword evidence="1" id="KW-0732">Signal</keyword>
<feature type="chain" id="PRO_5045053016" description="Membrane or secreted protein" evidence="1">
    <location>
        <begin position="21"/>
        <end position="237"/>
    </location>
</feature>
<evidence type="ECO:0000313" key="2">
    <source>
        <dbReference type="EMBL" id="MCW3486527.1"/>
    </source>
</evidence>
<name>A0ABT3IRD2_9BACT</name>
<keyword evidence="3" id="KW-1185">Reference proteome</keyword>
<evidence type="ECO:0000256" key="1">
    <source>
        <dbReference type="SAM" id="SignalP"/>
    </source>
</evidence>
<evidence type="ECO:0008006" key="4">
    <source>
        <dbReference type="Google" id="ProtNLM"/>
    </source>
</evidence>
<proteinExistence type="predicted"/>
<reference evidence="2 3" key="1">
    <citation type="submission" date="2022-10" db="EMBL/GenBank/DDBJ databases">
        <title>Chitinophaga nivalis PC15 sp. nov., isolated from Pyeongchang county, South Korea.</title>
        <authorList>
            <person name="Trinh H.N."/>
        </authorList>
    </citation>
    <scope>NUCLEOTIDE SEQUENCE [LARGE SCALE GENOMIC DNA]</scope>
    <source>
        <strain evidence="2 3">PC14</strain>
    </source>
</reference>
<dbReference type="Gene3D" id="2.40.128.490">
    <property type="entry name" value="Uncharacterised protein PF14869, DUF4488"/>
    <property type="match status" value="1"/>
</dbReference>
<comment type="caution">
    <text evidence="2">The sequence shown here is derived from an EMBL/GenBank/DDBJ whole genome shotgun (WGS) entry which is preliminary data.</text>
</comment>
<protein>
    <recommendedName>
        <fullName evidence="4">Membrane or secreted protein</fullName>
    </recommendedName>
</protein>
<sequence>MKTLFLYCTLLFTFLGGLKAQQSPLGAWKATSGEVTGILLITPAYFSITEFRQNEFIATYGGTWKAAGDGQAAVEITFNSAEKTQVGQATTAPMQLSGDRLLTATLHGGNQEWTRLDNGTGELAGCWQITAREQQGKLHPIANGDRKTLKILTGSRFQWIAINTATGEFFGTGGGTYSFENGTYTEKIDFFSRDNARVGATLTFKGKVTDNSWDYQGLSSKGEALHEIWSRNYQPMP</sequence>
<dbReference type="RefSeq" id="WP_264733343.1">
    <property type="nucleotide sequence ID" value="NZ_JAPDNR010000001.1"/>
</dbReference>
<dbReference type="Proteomes" id="UP001207742">
    <property type="component" value="Unassembled WGS sequence"/>
</dbReference>
<gene>
    <name evidence="2" type="ORF">OL497_21675</name>
</gene>
<accession>A0ABT3IRD2</accession>
<dbReference type="EMBL" id="JAPDNS010000002">
    <property type="protein sequence ID" value="MCW3486527.1"/>
    <property type="molecule type" value="Genomic_DNA"/>
</dbReference>
<feature type="signal peptide" evidence="1">
    <location>
        <begin position="1"/>
        <end position="20"/>
    </location>
</feature>